<evidence type="ECO:0000313" key="11">
    <source>
        <dbReference type="Proteomes" id="UP000321827"/>
    </source>
</evidence>
<gene>
    <name evidence="10" type="ORF">ODE01S_18120</name>
</gene>
<dbReference type="InterPro" id="IPR012902">
    <property type="entry name" value="N_methyl_site"/>
</dbReference>
<organism evidence="10 11">
    <name type="scientific">Oceanithermus desulfurans NBRC 100063</name>
    <dbReference type="NCBI Taxonomy" id="1227550"/>
    <lineage>
        <taxon>Bacteria</taxon>
        <taxon>Thermotogati</taxon>
        <taxon>Deinococcota</taxon>
        <taxon>Deinococci</taxon>
        <taxon>Thermales</taxon>
        <taxon>Thermaceae</taxon>
        <taxon>Oceanithermus</taxon>
    </lineage>
</organism>
<dbReference type="PANTHER" id="PTHR30093:SF44">
    <property type="entry name" value="TYPE II SECRETION SYSTEM CORE PROTEIN G"/>
    <property type="match status" value="1"/>
</dbReference>
<dbReference type="AlphaFoldDB" id="A0A511RL48"/>
<name>A0A511RL48_9DEIN</name>
<comment type="subcellular location">
    <subcellularLocation>
        <location evidence="1">Cell outer membrane</location>
        <topology evidence="1">Single-pass membrane protein</topology>
    </subcellularLocation>
    <subcellularLocation>
        <location evidence="2">Periplasm</location>
    </subcellularLocation>
</comment>
<comment type="caution">
    <text evidence="10">The sequence shown here is derived from an EMBL/GenBank/DDBJ whole genome shotgun (WGS) entry which is preliminary data.</text>
</comment>
<evidence type="ECO:0000256" key="7">
    <source>
        <dbReference type="ARBA" id="ARBA00023136"/>
    </source>
</evidence>
<dbReference type="GO" id="GO:0042597">
    <property type="term" value="C:periplasmic space"/>
    <property type="evidence" value="ECO:0007669"/>
    <property type="project" value="UniProtKB-SubCell"/>
</dbReference>
<sequence length="130" mass="14089">MKGSKKNKGFTLVELAVVIVIIGVLAAIAVPRFLSTTETAVDAQVQATADALRSAYSIYLAQNRGTKPTCTQLLSSVDEIRRTGSNTAVGVRDPNLQIRCAGNPASSVRVYNANARTYKNNRRAYVINFR</sequence>
<evidence type="ECO:0000256" key="8">
    <source>
        <dbReference type="ARBA" id="ARBA00023237"/>
    </source>
</evidence>
<keyword evidence="3" id="KW-0488">Methylation</keyword>
<reference evidence="10 11" key="1">
    <citation type="submission" date="2019-07" db="EMBL/GenBank/DDBJ databases">
        <title>Whole genome shotgun sequence of Oceanithermus desulfurans NBRC 100063.</title>
        <authorList>
            <person name="Hosoyama A."/>
            <person name="Uohara A."/>
            <person name="Ohji S."/>
            <person name="Ichikawa N."/>
        </authorList>
    </citation>
    <scope>NUCLEOTIDE SEQUENCE [LARGE SCALE GENOMIC DNA]</scope>
    <source>
        <strain evidence="10 11">NBRC 100063</strain>
    </source>
</reference>
<evidence type="ECO:0000256" key="1">
    <source>
        <dbReference type="ARBA" id="ARBA00004203"/>
    </source>
</evidence>
<proteinExistence type="predicted"/>
<keyword evidence="8" id="KW-0998">Cell outer membrane</keyword>
<evidence type="ECO:0000313" key="10">
    <source>
        <dbReference type="EMBL" id="GEM90378.1"/>
    </source>
</evidence>
<dbReference type="OrthoDB" id="34420at2"/>
<protein>
    <recommendedName>
        <fullName evidence="12">Pili assembly chaperone</fullName>
    </recommendedName>
</protein>
<keyword evidence="7 9" id="KW-0472">Membrane</keyword>
<dbReference type="GO" id="GO:0009279">
    <property type="term" value="C:cell outer membrane"/>
    <property type="evidence" value="ECO:0007669"/>
    <property type="project" value="UniProtKB-SubCell"/>
</dbReference>
<dbReference type="GO" id="GO:0015627">
    <property type="term" value="C:type II protein secretion system complex"/>
    <property type="evidence" value="ECO:0007669"/>
    <property type="project" value="InterPro"/>
</dbReference>
<accession>A0A511RL48</accession>
<dbReference type="InterPro" id="IPR045584">
    <property type="entry name" value="Pilin-like"/>
</dbReference>
<evidence type="ECO:0000256" key="2">
    <source>
        <dbReference type="ARBA" id="ARBA00004418"/>
    </source>
</evidence>
<dbReference type="NCBIfam" id="TIGR02532">
    <property type="entry name" value="IV_pilin_GFxxxE"/>
    <property type="match status" value="1"/>
</dbReference>
<dbReference type="SUPFAM" id="SSF54523">
    <property type="entry name" value="Pili subunits"/>
    <property type="match status" value="1"/>
</dbReference>
<keyword evidence="4 9" id="KW-0812">Transmembrane</keyword>
<dbReference type="GO" id="GO:0015628">
    <property type="term" value="P:protein secretion by the type II secretion system"/>
    <property type="evidence" value="ECO:0007669"/>
    <property type="project" value="InterPro"/>
</dbReference>
<evidence type="ECO:0000256" key="9">
    <source>
        <dbReference type="SAM" id="Phobius"/>
    </source>
</evidence>
<evidence type="ECO:0008006" key="12">
    <source>
        <dbReference type="Google" id="ProtNLM"/>
    </source>
</evidence>
<evidence type="ECO:0000256" key="4">
    <source>
        <dbReference type="ARBA" id="ARBA00022692"/>
    </source>
</evidence>
<dbReference type="Pfam" id="PF07963">
    <property type="entry name" value="N_methyl"/>
    <property type="match status" value="1"/>
</dbReference>
<dbReference type="RefSeq" id="WP_147148065.1">
    <property type="nucleotide sequence ID" value="NZ_BJXN01000013.1"/>
</dbReference>
<dbReference type="InterPro" id="IPR000983">
    <property type="entry name" value="Bac_GSPG_pilin"/>
</dbReference>
<feature type="transmembrane region" description="Helical" evidence="9">
    <location>
        <begin position="12"/>
        <end position="34"/>
    </location>
</feature>
<keyword evidence="6 9" id="KW-1133">Transmembrane helix</keyword>
<dbReference type="Proteomes" id="UP000321827">
    <property type="component" value="Unassembled WGS sequence"/>
</dbReference>
<evidence type="ECO:0000256" key="3">
    <source>
        <dbReference type="ARBA" id="ARBA00022481"/>
    </source>
</evidence>
<evidence type="ECO:0000256" key="6">
    <source>
        <dbReference type="ARBA" id="ARBA00022989"/>
    </source>
</evidence>
<dbReference type="EMBL" id="BJXN01000013">
    <property type="protein sequence ID" value="GEM90378.1"/>
    <property type="molecule type" value="Genomic_DNA"/>
</dbReference>
<evidence type="ECO:0000256" key="5">
    <source>
        <dbReference type="ARBA" id="ARBA00022764"/>
    </source>
</evidence>
<keyword evidence="5" id="KW-0574">Periplasm</keyword>
<dbReference type="PRINTS" id="PR00813">
    <property type="entry name" value="BCTERIALGSPG"/>
</dbReference>
<dbReference type="Gene3D" id="3.30.700.10">
    <property type="entry name" value="Glycoprotein, Type 4 Pilin"/>
    <property type="match status" value="1"/>
</dbReference>
<dbReference type="PROSITE" id="PS00409">
    <property type="entry name" value="PROKAR_NTER_METHYL"/>
    <property type="match status" value="1"/>
</dbReference>
<dbReference type="PANTHER" id="PTHR30093">
    <property type="entry name" value="GENERAL SECRETION PATHWAY PROTEIN G"/>
    <property type="match status" value="1"/>
</dbReference>